<dbReference type="Pfam" id="PF08085">
    <property type="entry name" value="Entericidin"/>
    <property type="match status" value="1"/>
</dbReference>
<dbReference type="KEGG" id="bbh:BN112_1426"/>
<keyword evidence="4" id="KW-0472">Membrane</keyword>
<dbReference type="Proteomes" id="UP000007564">
    <property type="component" value="Chromosome"/>
</dbReference>
<sequence length="43" mass="4460">MRSKIVLTAFVVFGFVLQGCNTVAGMGKDMSDAGSAITHAAEK</sequence>
<reference evidence="7 8" key="1">
    <citation type="journal article" date="2012" name="BMC Genomics">
        <title>Comparative genomics of the classical Bordetella subspecies: the evolution and exchange of virulence-associated diversity amongst closely related pathogens.</title>
        <authorList>
            <person name="Park J."/>
            <person name="Zhang Y."/>
            <person name="Buboltz A.M."/>
            <person name="Zhang X."/>
            <person name="Schuster S.C."/>
            <person name="Ahuja U."/>
            <person name="Liu M."/>
            <person name="Miller J.F."/>
            <person name="Sebaihia M."/>
            <person name="Bentley S.D."/>
            <person name="Parkhill J."/>
            <person name="Harvill E.T."/>
        </authorList>
    </citation>
    <scope>NUCLEOTIDE SEQUENCE [LARGE SCALE GENOMIC DNA]</scope>
    <source>
        <strain evidence="7 8">253</strain>
    </source>
</reference>
<dbReference type="GeneID" id="69602432"/>
<evidence type="ECO:0000256" key="6">
    <source>
        <dbReference type="ARBA" id="ARBA00023288"/>
    </source>
</evidence>
<organism evidence="7 8">
    <name type="scientific">Bordetella bronchiseptica 253</name>
    <dbReference type="NCBI Taxonomy" id="568707"/>
    <lineage>
        <taxon>Bacteria</taxon>
        <taxon>Pseudomonadati</taxon>
        <taxon>Pseudomonadota</taxon>
        <taxon>Betaproteobacteria</taxon>
        <taxon>Burkholderiales</taxon>
        <taxon>Alcaligenaceae</taxon>
        <taxon>Bordetella</taxon>
    </lineage>
</organism>
<gene>
    <name evidence="7" type="primary">ecnB</name>
    <name evidence="7" type="ORF">BN112_1426</name>
</gene>
<proteinExistence type="inferred from homology"/>
<evidence type="ECO:0000256" key="4">
    <source>
        <dbReference type="ARBA" id="ARBA00023136"/>
    </source>
</evidence>
<comment type="similarity">
    <text evidence="1">Belongs to the EcnA/EcnB lipoprotein family.</text>
</comment>
<dbReference type="GO" id="GO:0009636">
    <property type="term" value="P:response to toxic substance"/>
    <property type="evidence" value="ECO:0007669"/>
    <property type="project" value="InterPro"/>
</dbReference>
<keyword evidence="5" id="KW-0564">Palmitate</keyword>
<protein>
    <submittedName>
        <fullName evidence="7">Entericidin B-like bacteriolytic toxin</fullName>
    </submittedName>
</protein>
<evidence type="ECO:0000256" key="1">
    <source>
        <dbReference type="ARBA" id="ARBA00010296"/>
    </source>
</evidence>
<evidence type="ECO:0000256" key="2">
    <source>
        <dbReference type="ARBA" id="ARBA00022475"/>
    </source>
</evidence>
<keyword evidence="6" id="KW-0449">Lipoprotein</keyword>
<evidence type="ECO:0000313" key="8">
    <source>
        <dbReference type="Proteomes" id="UP000007564"/>
    </source>
</evidence>
<dbReference type="RefSeq" id="WP_003812730.1">
    <property type="nucleotide sequence ID" value="NC_019382.1"/>
</dbReference>
<evidence type="ECO:0000256" key="3">
    <source>
        <dbReference type="ARBA" id="ARBA00022729"/>
    </source>
</evidence>
<name>A0A0C6P1P0_BORBO</name>
<evidence type="ECO:0000313" key="7">
    <source>
        <dbReference type="EMBL" id="CCJ53343.1"/>
    </source>
</evidence>
<dbReference type="PROSITE" id="PS51257">
    <property type="entry name" value="PROKAR_LIPOPROTEIN"/>
    <property type="match status" value="1"/>
</dbReference>
<dbReference type="GO" id="GO:0016020">
    <property type="term" value="C:membrane"/>
    <property type="evidence" value="ECO:0007669"/>
    <property type="project" value="InterPro"/>
</dbReference>
<dbReference type="AlphaFoldDB" id="A0A0C6P1P0"/>
<keyword evidence="2" id="KW-1003">Cell membrane</keyword>
<dbReference type="EMBL" id="HE965806">
    <property type="protein sequence ID" value="CCJ53343.1"/>
    <property type="molecule type" value="Genomic_DNA"/>
</dbReference>
<evidence type="ECO:0000256" key="5">
    <source>
        <dbReference type="ARBA" id="ARBA00023139"/>
    </source>
</evidence>
<dbReference type="HOGENOM" id="CLU_193827_3_2_4"/>
<dbReference type="InterPro" id="IPR012556">
    <property type="entry name" value="Entericidin"/>
</dbReference>
<accession>A0A0C6P1P0</accession>
<dbReference type="OrthoDB" id="9181810at2"/>
<keyword evidence="3" id="KW-0732">Signal</keyword>